<accession>A0ABR3SBK3</accession>
<organism evidence="1 2">
    <name type="scientific">Neofusicoccum ribis</name>
    <dbReference type="NCBI Taxonomy" id="45134"/>
    <lineage>
        <taxon>Eukaryota</taxon>
        <taxon>Fungi</taxon>
        <taxon>Dikarya</taxon>
        <taxon>Ascomycota</taxon>
        <taxon>Pezizomycotina</taxon>
        <taxon>Dothideomycetes</taxon>
        <taxon>Dothideomycetes incertae sedis</taxon>
        <taxon>Botryosphaeriales</taxon>
        <taxon>Botryosphaeriaceae</taxon>
        <taxon>Neofusicoccum</taxon>
    </lineage>
</organism>
<dbReference type="Proteomes" id="UP001521116">
    <property type="component" value="Unassembled WGS sequence"/>
</dbReference>
<evidence type="ECO:0000313" key="1">
    <source>
        <dbReference type="EMBL" id="KAL1616306.1"/>
    </source>
</evidence>
<proteinExistence type="predicted"/>
<keyword evidence="2" id="KW-1185">Reference proteome</keyword>
<reference evidence="1 2" key="1">
    <citation type="submission" date="2024-02" db="EMBL/GenBank/DDBJ databases">
        <title>De novo assembly and annotation of 12 fungi associated with fruit tree decline syndrome in Ontario, Canada.</title>
        <authorList>
            <person name="Sulman M."/>
            <person name="Ellouze W."/>
            <person name="Ilyukhin E."/>
        </authorList>
    </citation>
    <scope>NUCLEOTIDE SEQUENCE [LARGE SCALE GENOMIC DNA]</scope>
    <source>
        <strain evidence="1 2">M1-105</strain>
    </source>
</reference>
<name>A0ABR3SBK3_9PEZI</name>
<dbReference type="EMBL" id="JAJVDC020000269">
    <property type="protein sequence ID" value="KAL1616306.1"/>
    <property type="molecule type" value="Genomic_DNA"/>
</dbReference>
<gene>
    <name evidence="1" type="ORF">SLS56_011447</name>
</gene>
<sequence>MASSSEGGENTIRFVPTVAHWRVHDDAVRILGHKHPNLAYQLALHICLSTSKALASIRLRVPVGFKELPRKTNTFIIVYPERIESLEVFQPDGHDTTGSLPTTVRRILVQQQKCSGDEDIVLLRVRLTQPSALLLPSLQSFAPLSTSSAGALQLTQSLAASSLLDLYLPFSDTCTKTLHALRVSAVSGLKFMASDLNMC</sequence>
<evidence type="ECO:0000313" key="2">
    <source>
        <dbReference type="Proteomes" id="UP001521116"/>
    </source>
</evidence>
<comment type="caution">
    <text evidence="1">The sequence shown here is derived from an EMBL/GenBank/DDBJ whole genome shotgun (WGS) entry which is preliminary data.</text>
</comment>
<protein>
    <submittedName>
        <fullName evidence="1">Uncharacterized protein</fullName>
    </submittedName>
</protein>